<organism evidence="1">
    <name type="scientific">bioreactor metagenome</name>
    <dbReference type="NCBI Taxonomy" id="1076179"/>
    <lineage>
        <taxon>unclassified sequences</taxon>
        <taxon>metagenomes</taxon>
        <taxon>ecological metagenomes</taxon>
    </lineage>
</organism>
<accession>A0A645BBM8</accession>
<dbReference type="EMBL" id="VSSQ01019014">
    <property type="protein sequence ID" value="MPM62722.1"/>
    <property type="molecule type" value="Genomic_DNA"/>
</dbReference>
<evidence type="ECO:0000313" key="1">
    <source>
        <dbReference type="EMBL" id="MPM62722.1"/>
    </source>
</evidence>
<reference evidence="1" key="1">
    <citation type="submission" date="2019-08" db="EMBL/GenBank/DDBJ databases">
        <authorList>
            <person name="Kucharzyk K."/>
            <person name="Murdoch R.W."/>
            <person name="Higgins S."/>
            <person name="Loffler F."/>
        </authorList>
    </citation>
    <scope>NUCLEOTIDE SEQUENCE</scope>
</reference>
<name>A0A645BBM8_9ZZZZ</name>
<proteinExistence type="predicted"/>
<protein>
    <submittedName>
        <fullName evidence="1">Uncharacterized protein</fullName>
    </submittedName>
</protein>
<sequence length="54" mass="6081">MGVHEIRVPEPQGGVVHLVRQARGGVRDHGRIRGEEAARERLLRGLNIFRDGTR</sequence>
<comment type="caution">
    <text evidence="1">The sequence shown here is derived from an EMBL/GenBank/DDBJ whole genome shotgun (WGS) entry which is preliminary data.</text>
</comment>
<gene>
    <name evidence="1" type="ORF">SDC9_109599</name>
</gene>
<dbReference type="AlphaFoldDB" id="A0A645BBM8"/>